<dbReference type="CDD" id="cd03811">
    <property type="entry name" value="GT4_GT28_WabH-like"/>
    <property type="match status" value="1"/>
</dbReference>
<dbReference type="Gene3D" id="3.40.50.2000">
    <property type="entry name" value="Glycogen Phosphorylase B"/>
    <property type="match status" value="2"/>
</dbReference>
<gene>
    <name evidence="2" type="ORF">FK220_019435</name>
</gene>
<comment type="caution">
    <text evidence="2">The sequence shown here is derived from an EMBL/GenBank/DDBJ whole genome shotgun (WGS) entry which is preliminary data.</text>
</comment>
<dbReference type="Pfam" id="PF13692">
    <property type="entry name" value="Glyco_trans_1_4"/>
    <property type="match status" value="1"/>
</dbReference>
<reference evidence="2" key="1">
    <citation type="submission" date="2019-07" db="EMBL/GenBank/DDBJ databases">
        <authorList>
            <person name="De-Chao Zhang Q."/>
        </authorList>
    </citation>
    <scope>NUCLEOTIDE SEQUENCE</scope>
    <source>
        <strain evidence="2">TP-CH-4</strain>
    </source>
</reference>
<organism evidence="2 3">
    <name type="scientific">Pelagihabitans pacificus</name>
    <dbReference type="NCBI Taxonomy" id="2696054"/>
    <lineage>
        <taxon>Bacteria</taxon>
        <taxon>Pseudomonadati</taxon>
        <taxon>Bacteroidota</taxon>
        <taxon>Flavobacteriia</taxon>
        <taxon>Flavobacteriales</taxon>
        <taxon>Flavobacteriaceae</taxon>
        <taxon>Pelagihabitans</taxon>
    </lineage>
</organism>
<protein>
    <submittedName>
        <fullName evidence="2">Glycosyltransferase</fullName>
    </submittedName>
</protein>
<evidence type="ECO:0000313" key="3">
    <source>
        <dbReference type="Proteomes" id="UP000707206"/>
    </source>
</evidence>
<dbReference type="SUPFAM" id="SSF53756">
    <property type="entry name" value="UDP-Glycosyltransferase/glycogen phosphorylase"/>
    <property type="match status" value="1"/>
</dbReference>
<accession>A0A967E8Q6</accession>
<reference evidence="2" key="2">
    <citation type="submission" date="2020-03" db="EMBL/GenBank/DDBJ databases">
        <title>Flavobacteriaceae bacterium strain TP-CH-4, a member of the family Flavobacteriaceae isolated from a deep-sea seamount.</title>
        <authorList>
            <person name="Zhang D.-C."/>
        </authorList>
    </citation>
    <scope>NUCLEOTIDE SEQUENCE</scope>
    <source>
        <strain evidence="2">TP-CH-4</strain>
    </source>
</reference>
<dbReference type="InterPro" id="IPR028098">
    <property type="entry name" value="Glyco_trans_4-like_N"/>
</dbReference>
<keyword evidence="3" id="KW-1185">Reference proteome</keyword>
<dbReference type="Proteomes" id="UP000707206">
    <property type="component" value="Unassembled WGS sequence"/>
</dbReference>
<dbReference type="EMBL" id="VIKU02000010">
    <property type="protein sequence ID" value="NHF61534.1"/>
    <property type="molecule type" value="Genomic_DNA"/>
</dbReference>
<feature type="domain" description="Glycosyltransferase subfamily 4-like N-terminal" evidence="1">
    <location>
        <begin position="19"/>
        <end position="184"/>
    </location>
</feature>
<dbReference type="GO" id="GO:0016757">
    <property type="term" value="F:glycosyltransferase activity"/>
    <property type="evidence" value="ECO:0007669"/>
    <property type="project" value="UniProtKB-ARBA"/>
</dbReference>
<evidence type="ECO:0000259" key="1">
    <source>
        <dbReference type="Pfam" id="PF13439"/>
    </source>
</evidence>
<name>A0A967E8Q6_9FLAO</name>
<dbReference type="RefSeq" id="WP_152576031.1">
    <property type="nucleotide sequence ID" value="NZ_VIKU02000010.1"/>
</dbReference>
<dbReference type="AlphaFoldDB" id="A0A967E8Q6"/>
<dbReference type="Pfam" id="PF13439">
    <property type="entry name" value="Glyco_transf_4"/>
    <property type="match status" value="1"/>
</dbReference>
<sequence length="372" mass="42132">MVEKSNIDWLIVLPSDYLGGSEQLLYNLADYLSANGLSCAIIILTKKNTGLWGNLETRCAITYLPFKNLYRGYINLISVLIKYSRQHKIVHILASQTLINGLLGFTKKIGFLKKTRLVVRESTSIFHRLKGLKLKMYKASYNLGYSKADLVICQTDFMKTQLIQALPWIQKKVKIVVLHNPINLTMVDQMAKKEMEKIPEINNHDFLVTAGRLISLKGFDVLIKALNEIRSDFPNLNLLILGEGPERNKLEELANDLNMKERVVLLGHVKNVYPYFRLAKACVVSSRIEGFPNVLLQMMSQNSNVVSTICAGGIDKIEGVVKCKPDDIKSLASALKECLRRDDGFSRQIFDDFLKNRNIPGFMNEISSKMTN</sequence>
<evidence type="ECO:0000313" key="2">
    <source>
        <dbReference type="EMBL" id="NHF61534.1"/>
    </source>
</evidence>
<proteinExistence type="predicted"/>
<dbReference type="PANTHER" id="PTHR12526">
    <property type="entry name" value="GLYCOSYLTRANSFERASE"/>
    <property type="match status" value="1"/>
</dbReference>